<dbReference type="GO" id="GO:0008270">
    <property type="term" value="F:zinc ion binding"/>
    <property type="evidence" value="ECO:0007669"/>
    <property type="project" value="UniProtKB-KW"/>
</dbReference>
<sequence length="86" mass="10060">MMSPKKSRKYCCIYCCICSNYRGKNVDGKVISLHRYPANVAIRRIWLQRSRLVRKDFVYTANSQIYSQHFINSNGPSTDHPLPSIY</sequence>
<keyword evidence="3" id="KW-0862">Zinc</keyword>
<dbReference type="Pfam" id="PF05485">
    <property type="entry name" value="THAP"/>
    <property type="match status" value="1"/>
</dbReference>
<reference evidence="7" key="1">
    <citation type="submission" date="2015-07" db="EMBL/GenBank/DDBJ databases">
        <title>MeaNS - Measles Nucleotide Surveillance Program.</title>
        <authorList>
            <person name="Tran T."/>
            <person name="Druce J."/>
        </authorList>
    </citation>
    <scope>NUCLEOTIDE SEQUENCE</scope>
    <source>
        <strain evidence="7">UCB-OBI-ISO-001</strain>
        <tissue evidence="7">Gonad</tissue>
    </source>
</reference>
<proteinExistence type="predicted"/>
<feature type="domain" description="THAP-type" evidence="6">
    <location>
        <begin position="7"/>
        <end position="86"/>
    </location>
</feature>
<evidence type="ECO:0000256" key="2">
    <source>
        <dbReference type="ARBA" id="ARBA00022771"/>
    </source>
</evidence>
<evidence type="ECO:0000256" key="4">
    <source>
        <dbReference type="ARBA" id="ARBA00023125"/>
    </source>
</evidence>
<keyword evidence="2 5" id="KW-0863">Zinc-finger</keyword>
<evidence type="ECO:0000256" key="5">
    <source>
        <dbReference type="PROSITE-ProRule" id="PRU00309"/>
    </source>
</evidence>
<dbReference type="EMBL" id="KQ418120">
    <property type="protein sequence ID" value="KOF88744.1"/>
    <property type="molecule type" value="Genomic_DNA"/>
</dbReference>
<name>A0A0L8HI11_OCTBM</name>
<dbReference type="AlphaFoldDB" id="A0A0L8HI11"/>
<keyword evidence="1" id="KW-0479">Metal-binding</keyword>
<accession>A0A0L8HI11</accession>
<evidence type="ECO:0000256" key="3">
    <source>
        <dbReference type="ARBA" id="ARBA00022833"/>
    </source>
</evidence>
<evidence type="ECO:0000313" key="7">
    <source>
        <dbReference type="EMBL" id="KOF88744.1"/>
    </source>
</evidence>
<gene>
    <name evidence="7" type="ORF">OCBIM_22014357mg</name>
</gene>
<evidence type="ECO:0000256" key="1">
    <source>
        <dbReference type="ARBA" id="ARBA00022723"/>
    </source>
</evidence>
<dbReference type="GO" id="GO:0003677">
    <property type="term" value="F:DNA binding"/>
    <property type="evidence" value="ECO:0007669"/>
    <property type="project" value="UniProtKB-UniRule"/>
</dbReference>
<dbReference type="SUPFAM" id="SSF57716">
    <property type="entry name" value="Glucocorticoid receptor-like (DNA-binding domain)"/>
    <property type="match status" value="1"/>
</dbReference>
<organism evidence="7">
    <name type="scientific">Octopus bimaculoides</name>
    <name type="common">California two-spotted octopus</name>
    <dbReference type="NCBI Taxonomy" id="37653"/>
    <lineage>
        <taxon>Eukaryota</taxon>
        <taxon>Metazoa</taxon>
        <taxon>Spiralia</taxon>
        <taxon>Lophotrochozoa</taxon>
        <taxon>Mollusca</taxon>
        <taxon>Cephalopoda</taxon>
        <taxon>Coleoidea</taxon>
        <taxon>Octopodiformes</taxon>
        <taxon>Octopoda</taxon>
        <taxon>Incirrata</taxon>
        <taxon>Octopodidae</taxon>
        <taxon>Octopus</taxon>
    </lineage>
</organism>
<dbReference type="InterPro" id="IPR006612">
    <property type="entry name" value="THAP_Znf"/>
</dbReference>
<dbReference type="PROSITE" id="PS50950">
    <property type="entry name" value="ZF_THAP"/>
    <property type="match status" value="1"/>
</dbReference>
<keyword evidence="4 5" id="KW-0238">DNA-binding</keyword>
<protein>
    <recommendedName>
        <fullName evidence="6">THAP-type domain-containing protein</fullName>
    </recommendedName>
</protein>
<evidence type="ECO:0000259" key="6">
    <source>
        <dbReference type="PROSITE" id="PS50950"/>
    </source>
</evidence>